<dbReference type="AlphaFoldDB" id="A0A3E0WEN4"/>
<name>A0A3E0WEN4_9MICO</name>
<dbReference type="RefSeq" id="WP_116417811.1">
    <property type="nucleotide sequence ID" value="NZ_NBXC01000009.1"/>
</dbReference>
<sequence>MSDEHRVAGLLLAAGAGTRMGAPKALVRGESGEAWVVRGARVLLDSGCSPVVVVVGARATEVSQVLGAGIPGEPRLVVRHAERWSEGMAASLRAGLSALSTETTDAVVVTLVDTPSLRVETIERLRAEGTIRGQAVDALVQATFGGRPGHPVVIGSAHWGPLAAELDGDVGARDYLRERGARRVECGDLEPGNDVDSPSDLI</sequence>
<dbReference type="PANTHER" id="PTHR43777">
    <property type="entry name" value="MOLYBDENUM COFACTOR CYTIDYLYLTRANSFERASE"/>
    <property type="match status" value="1"/>
</dbReference>
<dbReference type="EMBL" id="NBXE01000009">
    <property type="protein sequence ID" value="RFA28496.1"/>
    <property type="molecule type" value="Genomic_DNA"/>
</dbReference>
<accession>A0A3E0WEN4</accession>
<dbReference type="PANTHER" id="PTHR43777:SF1">
    <property type="entry name" value="MOLYBDENUM COFACTOR CYTIDYLYLTRANSFERASE"/>
    <property type="match status" value="1"/>
</dbReference>
<dbReference type="Proteomes" id="UP000257080">
    <property type="component" value="Unassembled WGS sequence"/>
</dbReference>
<protein>
    <recommendedName>
        <fullName evidence="1">MobA-like NTP transferase domain-containing protein</fullName>
    </recommendedName>
</protein>
<dbReference type="GO" id="GO:0016779">
    <property type="term" value="F:nucleotidyltransferase activity"/>
    <property type="evidence" value="ECO:0007669"/>
    <property type="project" value="UniProtKB-ARBA"/>
</dbReference>
<dbReference type="InterPro" id="IPR025877">
    <property type="entry name" value="MobA-like_NTP_Trfase"/>
</dbReference>
<evidence type="ECO:0000313" key="3">
    <source>
        <dbReference type="Proteomes" id="UP000257080"/>
    </source>
</evidence>
<comment type="caution">
    <text evidence="2">The sequence shown here is derived from an EMBL/GenBank/DDBJ whole genome shotgun (WGS) entry which is preliminary data.</text>
</comment>
<feature type="domain" description="MobA-like NTP transferase" evidence="1">
    <location>
        <begin position="9"/>
        <end position="179"/>
    </location>
</feature>
<evidence type="ECO:0000259" key="1">
    <source>
        <dbReference type="Pfam" id="PF12804"/>
    </source>
</evidence>
<proteinExistence type="predicted"/>
<dbReference type="Gene3D" id="3.90.550.10">
    <property type="entry name" value="Spore Coat Polysaccharide Biosynthesis Protein SpsA, Chain A"/>
    <property type="match status" value="1"/>
</dbReference>
<gene>
    <name evidence="2" type="ORF">B7R25_04575</name>
</gene>
<organism evidence="2 3">
    <name type="scientific">Subtercola boreus</name>
    <dbReference type="NCBI Taxonomy" id="120213"/>
    <lineage>
        <taxon>Bacteria</taxon>
        <taxon>Bacillati</taxon>
        <taxon>Actinomycetota</taxon>
        <taxon>Actinomycetes</taxon>
        <taxon>Micrococcales</taxon>
        <taxon>Microbacteriaceae</taxon>
        <taxon>Subtercola</taxon>
    </lineage>
</organism>
<dbReference type="CDD" id="cd04182">
    <property type="entry name" value="GT_2_like_f"/>
    <property type="match status" value="1"/>
</dbReference>
<dbReference type="InterPro" id="IPR029044">
    <property type="entry name" value="Nucleotide-diphossugar_trans"/>
</dbReference>
<dbReference type="OrthoDB" id="4427994at2"/>
<evidence type="ECO:0000313" key="2">
    <source>
        <dbReference type="EMBL" id="RFA28496.1"/>
    </source>
</evidence>
<reference evidence="2 3" key="1">
    <citation type="submission" date="2017-04" db="EMBL/GenBank/DDBJ databases">
        <title>Comparative genome analysis of Subtercola boreus.</title>
        <authorList>
            <person name="Cho Y.-J."/>
            <person name="Cho A."/>
            <person name="Kim O.-S."/>
            <person name="Lee J.-I."/>
        </authorList>
    </citation>
    <scope>NUCLEOTIDE SEQUENCE [LARGE SCALE GENOMIC DNA]</scope>
    <source>
        <strain evidence="2 3">P28004</strain>
    </source>
</reference>
<dbReference type="Pfam" id="PF12804">
    <property type="entry name" value="NTP_transf_3"/>
    <property type="match status" value="1"/>
</dbReference>
<dbReference type="SUPFAM" id="SSF53448">
    <property type="entry name" value="Nucleotide-diphospho-sugar transferases"/>
    <property type="match status" value="1"/>
</dbReference>